<dbReference type="InterPro" id="IPR011109">
    <property type="entry name" value="DNA_bind_recombinase_dom"/>
</dbReference>
<dbReference type="EMBL" id="CP000939">
    <property type="protein sequence ID" value="ACA45560.1"/>
    <property type="molecule type" value="Genomic_DNA"/>
</dbReference>
<reference evidence="3 4" key="1">
    <citation type="journal article" date="2007" name="PLoS ONE">
        <title>Analysis of the neurotoxin complex genes in Clostridium botulinum A1-A4 and B1 strains: BoNT/A3, /Ba4 and /B1 clusters are located within plasmids.</title>
        <authorList>
            <person name="Smith T.J."/>
            <person name="Hill K.K."/>
            <person name="Foley B.T."/>
            <person name="Detter J.C."/>
            <person name="Munk A.C."/>
            <person name="Bruce D.C."/>
            <person name="Doggett N.A."/>
            <person name="Smith L.A."/>
            <person name="Marks J.D."/>
            <person name="Xie G."/>
            <person name="Brettin T.S."/>
        </authorList>
    </citation>
    <scope>NUCLEOTIDE SEQUENCE [LARGE SCALE GENOMIC DNA]</scope>
    <source>
        <strain evidence="4">Okra / Type B1</strain>
    </source>
</reference>
<dbReference type="PROSITE" id="PS51736">
    <property type="entry name" value="RECOMBINASES_3"/>
    <property type="match status" value="1"/>
</dbReference>
<dbReference type="CDD" id="cd00338">
    <property type="entry name" value="Ser_Recombinase"/>
    <property type="match status" value="1"/>
</dbReference>
<dbReference type="InterPro" id="IPR036162">
    <property type="entry name" value="Resolvase-like_N_sf"/>
</dbReference>
<dbReference type="AlphaFoldDB" id="B1IJ55"/>
<dbReference type="Proteomes" id="UP000008541">
    <property type="component" value="Chromosome"/>
</dbReference>
<sequence>MRICMYLRKSRADEELEKTLGEGETLSKHRKALLKFAKEKNLNIVEIKEEIVSGESLFFRPKMLELLKEIENKQYSGVLVMDMQRLGRGNMQDQGIILETFKKSNTKIITPMKTYDLSNDFDEEYSEFEAFMSRKELKMINRRMQGGRVRSVEDGNYIATNAPYGYDIHWINKARTLKPNQKESEIVKLIFKLYIEGNGAGTIAKHLNSLGYKTKFENSFNNSSIIFILKNPVYIGKITWKKKDIRKSKDPNKIKDTRTRDKSEWIVVDGKHDPIIDQITWKQAQEILNNRYHIPYKLVNGPANPLAGLIICATCKSKMVMRKLRGTDRILCKNNKCNNISNRFDAVEKSVVESLENYLKAYKVNLPELNEISNLKLYEQQISTLKKELKILNEQRLKLFDFLERGIYDEDTFLKRSKNLDERIEITNESLSNLNQIIAKENKAIKKEDIIKFEKVLDSYKSTADIRLKNELMKTLIFKIEYTKNKKGNDFKIKVFPKLKPLNI</sequence>
<feature type="domain" description="Recombinase" evidence="2">
    <location>
        <begin position="163"/>
        <end position="294"/>
    </location>
</feature>
<dbReference type="HOGENOM" id="CLU_010686_18_16_9"/>
<dbReference type="KEGG" id="cbb:CLD_2024"/>
<dbReference type="SMART" id="SM00857">
    <property type="entry name" value="Resolvase"/>
    <property type="match status" value="1"/>
</dbReference>
<evidence type="ECO:0000259" key="1">
    <source>
        <dbReference type="PROSITE" id="PS51736"/>
    </source>
</evidence>
<gene>
    <name evidence="3" type="ordered locus">CLD_2024</name>
</gene>
<dbReference type="GO" id="GO:0003677">
    <property type="term" value="F:DNA binding"/>
    <property type="evidence" value="ECO:0007669"/>
    <property type="project" value="InterPro"/>
</dbReference>
<dbReference type="SUPFAM" id="SSF53041">
    <property type="entry name" value="Resolvase-like"/>
    <property type="match status" value="1"/>
</dbReference>
<protein>
    <submittedName>
        <fullName evidence="3">Resolvase family protein</fullName>
    </submittedName>
</protein>
<name>B1IJ55_CLOBK</name>
<accession>B1IJ55</accession>
<dbReference type="Gene3D" id="3.40.50.1390">
    <property type="entry name" value="Resolvase, N-terminal catalytic domain"/>
    <property type="match status" value="1"/>
</dbReference>
<dbReference type="Pfam" id="PF07508">
    <property type="entry name" value="Recombinase"/>
    <property type="match status" value="1"/>
</dbReference>
<dbReference type="PANTHER" id="PTHR30461:SF23">
    <property type="entry name" value="DNA RECOMBINASE-RELATED"/>
    <property type="match status" value="1"/>
</dbReference>
<organism evidence="3 4">
    <name type="scientific">Clostridium botulinum (strain Okra / Type B1)</name>
    <dbReference type="NCBI Taxonomy" id="498213"/>
    <lineage>
        <taxon>Bacteria</taxon>
        <taxon>Bacillati</taxon>
        <taxon>Bacillota</taxon>
        <taxon>Clostridia</taxon>
        <taxon>Eubacteriales</taxon>
        <taxon>Clostridiaceae</taxon>
        <taxon>Clostridium</taxon>
    </lineage>
</organism>
<dbReference type="InterPro" id="IPR038109">
    <property type="entry name" value="DNA_bind_recomb_sf"/>
</dbReference>
<dbReference type="Gene3D" id="3.90.1750.20">
    <property type="entry name" value="Putative Large Serine Recombinase, Chain B, Domain 2"/>
    <property type="match status" value="1"/>
</dbReference>
<dbReference type="InterPro" id="IPR050639">
    <property type="entry name" value="SSR_resolvase"/>
</dbReference>
<proteinExistence type="predicted"/>
<dbReference type="Pfam" id="PF00239">
    <property type="entry name" value="Resolvase"/>
    <property type="match status" value="1"/>
</dbReference>
<evidence type="ECO:0000259" key="2">
    <source>
        <dbReference type="PROSITE" id="PS51737"/>
    </source>
</evidence>
<evidence type="ECO:0000313" key="3">
    <source>
        <dbReference type="EMBL" id="ACA45560.1"/>
    </source>
</evidence>
<evidence type="ECO:0000313" key="4">
    <source>
        <dbReference type="Proteomes" id="UP000008541"/>
    </source>
</evidence>
<dbReference type="PANTHER" id="PTHR30461">
    <property type="entry name" value="DNA-INVERTASE FROM LAMBDOID PROPHAGE"/>
    <property type="match status" value="1"/>
</dbReference>
<dbReference type="RefSeq" id="WP_015957900.1">
    <property type="nucleotide sequence ID" value="NC_010516.1"/>
</dbReference>
<feature type="domain" description="Resolvase/invertase-type recombinase catalytic" evidence="1">
    <location>
        <begin position="2"/>
        <end position="155"/>
    </location>
</feature>
<dbReference type="GO" id="GO:0000150">
    <property type="term" value="F:DNA strand exchange activity"/>
    <property type="evidence" value="ECO:0007669"/>
    <property type="project" value="InterPro"/>
</dbReference>
<dbReference type="InterPro" id="IPR006119">
    <property type="entry name" value="Resolv_N"/>
</dbReference>
<dbReference type="PROSITE" id="PS51737">
    <property type="entry name" value="RECOMBINASE_DNA_BIND"/>
    <property type="match status" value="1"/>
</dbReference>